<organism evidence="1 2">
    <name type="scientific">Streptomyces gibsoniae</name>
    <dbReference type="NCBI Taxonomy" id="3075529"/>
    <lineage>
        <taxon>Bacteria</taxon>
        <taxon>Bacillati</taxon>
        <taxon>Actinomycetota</taxon>
        <taxon>Actinomycetes</taxon>
        <taxon>Kitasatosporales</taxon>
        <taxon>Streptomycetaceae</taxon>
        <taxon>Streptomyces</taxon>
    </lineage>
</organism>
<dbReference type="EMBL" id="JAVREY010000015">
    <property type="protein sequence ID" value="MDT0464491.1"/>
    <property type="molecule type" value="Genomic_DNA"/>
</dbReference>
<dbReference type="Proteomes" id="UP001183809">
    <property type="component" value="Unassembled WGS sequence"/>
</dbReference>
<accession>A0ABU2TUJ4</accession>
<sequence>MDRLARDTHYSHVFRAEQGSLSLLQSIAQGALLVPFMGQSSAASFRDVARDEARQVEVVHRPGDPPEPPLHVQMGDEIHITLHGPPAYGWTPVEVVAGPLTVTASETTDGTVRATVNAVGAGEAELRSTSSFRGDRFGPQTRLWRLLVHVEPA</sequence>
<gene>
    <name evidence="1" type="ORF">RM764_15910</name>
</gene>
<comment type="caution">
    <text evidence="1">The sequence shown here is derived from an EMBL/GenBank/DDBJ whole genome shotgun (WGS) entry which is preliminary data.</text>
</comment>
<name>A0ABU2TUJ4_9ACTN</name>
<proteinExistence type="predicted"/>
<protein>
    <submittedName>
        <fullName evidence="1">Uncharacterized protein</fullName>
    </submittedName>
</protein>
<reference evidence="2" key="1">
    <citation type="submission" date="2023-07" db="EMBL/GenBank/DDBJ databases">
        <title>30 novel species of actinomycetes from the DSMZ collection.</title>
        <authorList>
            <person name="Nouioui I."/>
        </authorList>
    </citation>
    <scope>NUCLEOTIDE SEQUENCE [LARGE SCALE GENOMIC DNA]</scope>
    <source>
        <strain evidence="2">DSM 41699</strain>
    </source>
</reference>
<evidence type="ECO:0000313" key="1">
    <source>
        <dbReference type="EMBL" id="MDT0464491.1"/>
    </source>
</evidence>
<dbReference type="RefSeq" id="WP_311695717.1">
    <property type="nucleotide sequence ID" value="NZ_JAVREY010000015.1"/>
</dbReference>
<keyword evidence="2" id="KW-1185">Reference proteome</keyword>
<evidence type="ECO:0000313" key="2">
    <source>
        <dbReference type="Proteomes" id="UP001183809"/>
    </source>
</evidence>